<dbReference type="AlphaFoldDB" id="A0A7J7KEV7"/>
<dbReference type="Proteomes" id="UP000593567">
    <property type="component" value="Unassembled WGS sequence"/>
</dbReference>
<organism evidence="4 5">
    <name type="scientific">Bugula neritina</name>
    <name type="common">Brown bryozoan</name>
    <name type="synonym">Sertularia neritina</name>
    <dbReference type="NCBI Taxonomy" id="10212"/>
    <lineage>
        <taxon>Eukaryota</taxon>
        <taxon>Metazoa</taxon>
        <taxon>Spiralia</taxon>
        <taxon>Lophotrochozoa</taxon>
        <taxon>Bryozoa</taxon>
        <taxon>Gymnolaemata</taxon>
        <taxon>Cheilostomatida</taxon>
        <taxon>Flustrina</taxon>
        <taxon>Buguloidea</taxon>
        <taxon>Bugulidae</taxon>
        <taxon>Bugula</taxon>
    </lineage>
</organism>
<accession>A0A7J7KEV7</accession>
<dbReference type="InterPro" id="IPR015943">
    <property type="entry name" value="WD40/YVTN_repeat-like_dom_sf"/>
</dbReference>
<dbReference type="InterPro" id="IPR036322">
    <property type="entry name" value="WD40_repeat_dom_sf"/>
</dbReference>
<keyword evidence="2" id="KW-0677">Repeat</keyword>
<keyword evidence="5" id="KW-1185">Reference proteome</keyword>
<evidence type="ECO:0000313" key="4">
    <source>
        <dbReference type="EMBL" id="KAF6036401.1"/>
    </source>
</evidence>
<dbReference type="Pfam" id="PF00400">
    <property type="entry name" value="WD40"/>
    <property type="match status" value="4"/>
</dbReference>
<dbReference type="Gene3D" id="2.130.10.10">
    <property type="entry name" value="YVTN repeat-like/Quinoprotein amine dehydrogenase"/>
    <property type="match status" value="2"/>
</dbReference>
<comment type="caution">
    <text evidence="4">The sequence shown here is derived from an EMBL/GenBank/DDBJ whole genome shotgun (WGS) entry which is preliminary data.</text>
</comment>
<reference evidence="4" key="1">
    <citation type="submission" date="2020-06" db="EMBL/GenBank/DDBJ databases">
        <title>Draft genome of Bugula neritina, a colonial animal packing powerful symbionts and potential medicines.</title>
        <authorList>
            <person name="Rayko M."/>
        </authorList>
    </citation>
    <scope>NUCLEOTIDE SEQUENCE [LARGE SCALE GENOMIC DNA]</scope>
    <source>
        <strain evidence="4">Kwan_BN1</strain>
    </source>
</reference>
<proteinExistence type="predicted"/>
<dbReference type="SMART" id="SM00320">
    <property type="entry name" value="WD40"/>
    <property type="match status" value="4"/>
</dbReference>
<dbReference type="PANTHER" id="PTHR19854">
    <property type="entry name" value="TRANSDUCIN BETA-LIKE 3"/>
    <property type="match status" value="1"/>
</dbReference>
<gene>
    <name evidence="4" type="ORF">EB796_005288</name>
</gene>
<dbReference type="PROSITE" id="PS50294">
    <property type="entry name" value="WD_REPEATS_REGION"/>
    <property type="match status" value="1"/>
</dbReference>
<evidence type="ECO:0000256" key="2">
    <source>
        <dbReference type="ARBA" id="ARBA00022737"/>
    </source>
</evidence>
<name>A0A7J7KEV7_BUGNE</name>
<evidence type="ECO:0000313" key="5">
    <source>
        <dbReference type="Proteomes" id="UP000593567"/>
    </source>
</evidence>
<evidence type="ECO:0000256" key="3">
    <source>
        <dbReference type="PROSITE-ProRule" id="PRU00221"/>
    </source>
</evidence>
<dbReference type="SUPFAM" id="SSF50978">
    <property type="entry name" value="WD40 repeat-like"/>
    <property type="match status" value="1"/>
</dbReference>
<dbReference type="PROSITE" id="PS50082">
    <property type="entry name" value="WD_REPEATS_2"/>
    <property type="match status" value="1"/>
</dbReference>
<keyword evidence="1 3" id="KW-0853">WD repeat</keyword>
<dbReference type="OrthoDB" id="7668193at2759"/>
<protein>
    <submittedName>
        <fullName evidence="4">GNB1L</fullName>
    </submittedName>
</protein>
<dbReference type="EMBL" id="VXIV02000730">
    <property type="protein sequence ID" value="KAF6036401.1"/>
    <property type="molecule type" value="Genomic_DNA"/>
</dbReference>
<feature type="repeat" description="WD" evidence="3">
    <location>
        <begin position="302"/>
        <end position="337"/>
    </location>
</feature>
<sequence>MSDQLYPEVVIRTGSHVVTAMCHISVSQPISKQLLITGTDDGKVLCWDLSAQLIRQSFSIDSTMVLSTIPLVQSCRVLAYTRGQKVMILEWCDRSGQFQSTLTHQFEGNVCPTFCSTACISECPDRCYICVPADNEVNVYSVQLTPPVGVVNTSITLKAGAMVTCVTSISTNSEQNMSAMIGDEAGNISLYYIYNNGVQTKPHDGRYLHPISSLNIHHKEPVLAIDYNSTSRLGVTAGGSGLISIWKLKEQFKLSKHLDIKTPSKGFNAVRIRPDSKLLILCSWDGVVRLYSPKQGKLLALLDFHRQSVNAISFNNGGEFVTSSKDNTICVWSLYAK</sequence>
<dbReference type="InterPro" id="IPR001680">
    <property type="entry name" value="WD40_rpt"/>
</dbReference>
<evidence type="ECO:0000256" key="1">
    <source>
        <dbReference type="ARBA" id="ARBA00022574"/>
    </source>
</evidence>
<dbReference type="PANTHER" id="PTHR19854:SF1">
    <property type="entry name" value="GUANINE NUCLEOTIDE-BINDING PROTEIN SUBUNIT BETA-LIKE PROTEIN 1"/>
    <property type="match status" value="1"/>
</dbReference>